<keyword evidence="4 9" id="KW-0808">Transferase</keyword>
<feature type="transmembrane region" description="Helical" evidence="10">
    <location>
        <begin position="105"/>
        <end position="127"/>
    </location>
</feature>
<keyword evidence="7 9" id="KW-0472">Membrane</keyword>
<gene>
    <name evidence="11" type="primary">dltB_4</name>
    <name evidence="12" type="ORF">DXC40_11070</name>
    <name evidence="11" type="ORF">ERS852551_01626</name>
</gene>
<feature type="transmembrane region" description="Helical" evidence="10">
    <location>
        <begin position="348"/>
        <end position="370"/>
    </location>
</feature>
<keyword evidence="5 10" id="KW-0812">Transmembrane</keyword>
<evidence type="ECO:0000313" key="11">
    <source>
        <dbReference type="EMBL" id="CUP69571.1"/>
    </source>
</evidence>
<keyword evidence="6 10" id="KW-1133">Transmembrane helix</keyword>
<proteinExistence type="inferred from homology"/>
<evidence type="ECO:0000256" key="9">
    <source>
        <dbReference type="PIRNR" id="PIRNR016636"/>
    </source>
</evidence>
<feature type="transmembrane region" description="Helical" evidence="10">
    <location>
        <begin position="6"/>
        <end position="23"/>
    </location>
</feature>
<feature type="transmembrane region" description="Helical" evidence="10">
    <location>
        <begin position="147"/>
        <end position="169"/>
    </location>
</feature>
<organism evidence="11 13">
    <name type="scientific">Anaerotruncus colihominis</name>
    <dbReference type="NCBI Taxonomy" id="169435"/>
    <lineage>
        <taxon>Bacteria</taxon>
        <taxon>Bacillati</taxon>
        <taxon>Bacillota</taxon>
        <taxon>Clostridia</taxon>
        <taxon>Eubacteriales</taxon>
        <taxon>Oscillospiraceae</taxon>
        <taxon>Anaerotruncus</taxon>
    </lineage>
</organism>
<keyword evidence="3 9" id="KW-1003">Cell membrane</keyword>
<dbReference type="GO" id="GO:0042121">
    <property type="term" value="P:alginic acid biosynthetic process"/>
    <property type="evidence" value="ECO:0007669"/>
    <property type="project" value="InterPro"/>
</dbReference>
<dbReference type="GO" id="GO:0005886">
    <property type="term" value="C:plasma membrane"/>
    <property type="evidence" value="ECO:0007669"/>
    <property type="project" value="UniProtKB-SubCell"/>
</dbReference>
<evidence type="ECO:0000256" key="7">
    <source>
        <dbReference type="ARBA" id="ARBA00023136"/>
    </source>
</evidence>
<evidence type="ECO:0000256" key="1">
    <source>
        <dbReference type="ARBA" id="ARBA00004651"/>
    </source>
</evidence>
<feature type="transmembrane region" description="Helical" evidence="10">
    <location>
        <begin position="73"/>
        <end position="93"/>
    </location>
</feature>
<dbReference type="OrthoDB" id="9805788at2"/>
<protein>
    <submittedName>
        <fullName evidence="11">D-alanyl-lipoteichoic acid biosynthesis protein DltB</fullName>
    </submittedName>
    <submittedName>
        <fullName evidence="12">MBOAT family protein</fullName>
    </submittedName>
</protein>
<feature type="transmembrane region" description="Helical" evidence="10">
    <location>
        <begin position="434"/>
        <end position="457"/>
    </location>
</feature>
<dbReference type="Proteomes" id="UP000095765">
    <property type="component" value="Unassembled WGS sequence"/>
</dbReference>
<keyword evidence="8 9" id="KW-0012">Acyltransferase</keyword>
<feature type="transmembrane region" description="Helical" evidence="10">
    <location>
        <begin position="404"/>
        <end position="422"/>
    </location>
</feature>
<dbReference type="InterPro" id="IPR004299">
    <property type="entry name" value="MBOAT_fam"/>
</dbReference>
<evidence type="ECO:0000256" key="10">
    <source>
        <dbReference type="SAM" id="Phobius"/>
    </source>
</evidence>
<feature type="transmembrane region" description="Helical" evidence="10">
    <location>
        <begin position="219"/>
        <end position="239"/>
    </location>
</feature>
<evidence type="ECO:0000313" key="13">
    <source>
        <dbReference type="Proteomes" id="UP000095765"/>
    </source>
</evidence>
<dbReference type="PANTHER" id="PTHR13285">
    <property type="entry name" value="ACYLTRANSFERASE"/>
    <property type="match status" value="1"/>
</dbReference>
<dbReference type="AlphaFoldDB" id="A0A174QC77"/>
<dbReference type="InterPro" id="IPR051085">
    <property type="entry name" value="MB_O-acyltransferase"/>
</dbReference>
<dbReference type="InterPro" id="IPR028362">
    <property type="entry name" value="AlgI"/>
</dbReference>
<evidence type="ECO:0000313" key="12">
    <source>
        <dbReference type="EMBL" id="RGE67410.1"/>
    </source>
</evidence>
<evidence type="ECO:0000256" key="3">
    <source>
        <dbReference type="ARBA" id="ARBA00022475"/>
    </source>
</evidence>
<comment type="subcellular location">
    <subcellularLocation>
        <location evidence="1">Cell membrane</location>
        <topology evidence="1">Multi-pass membrane protein</topology>
    </subcellularLocation>
</comment>
<evidence type="ECO:0000256" key="8">
    <source>
        <dbReference type="ARBA" id="ARBA00023315"/>
    </source>
</evidence>
<sequence>MVFANLLFIYLFLPLNLILYFLSKRIVYRNLVLVAFSFVFYAWGEPVWFMLLLTSAAFDYMHGRLIGRFRGTWMAKAAVASSLALNLSLLGSFKYSGFIVQTVNDLLGTSFGVPAFALPIGISFYTFQTISYVVDVYRGDTEAQSNPVYYLLYLSMYHQLVAGPVVRYADVAREIRSRTVDAASFSEGLTRFVFGLAKKVLVANAAGSLADTYMATAPANLSVGAAWFGAALFTLQIYYDFSGYSDMAIGLGRMFGFHYKENFNYPYIARSATEFWRRWHISLSSFFRDYVYIPLGGNRNHPYRNLFVVWFLTGLWHGASWNFILWGLFYGVFIMLERAFLGEWLRRIPAAFGHAYLLLLTLIGWVIFYFTDLGQLGGYLRAMFGLAGNRLWDSGVQITLLNNIFWFLLAAVFCIPIVRWLRRFVCDRLSPAKAAVLFGLQPLLNLALLLVSTAQLVGQSYNPFLYYRF</sequence>
<dbReference type="EMBL" id="QVME01000005">
    <property type="protein sequence ID" value="RGE67410.1"/>
    <property type="molecule type" value="Genomic_DNA"/>
</dbReference>
<evidence type="ECO:0000256" key="6">
    <source>
        <dbReference type="ARBA" id="ARBA00022989"/>
    </source>
</evidence>
<dbReference type="PIRSF" id="PIRSF500217">
    <property type="entry name" value="AlgI"/>
    <property type="match status" value="1"/>
</dbReference>
<comment type="similarity">
    <text evidence="2 9">Belongs to the membrane-bound acyltransferase family.</text>
</comment>
<name>A0A174QC77_9FIRM</name>
<dbReference type="EMBL" id="CZBE01000010">
    <property type="protein sequence ID" value="CUP69571.1"/>
    <property type="molecule type" value="Genomic_DNA"/>
</dbReference>
<dbReference type="PIRSF" id="PIRSF016636">
    <property type="entry name" value="AlgI_DltB"/>
    <property type="match status" value="1"/>
</dbReference>
<dbReference type="Proteomes" id="UP000260828">
    <property type="component" value="Unassembled WGS sequence"/>
</dbReference>
<dbReference type="InterPro" id="IPR024194">
    <property type="entry name" value="Ac/AlaTfrase_AlgI/DltB"/>
</dbReference>
<evidence type="ECO:0000313" key="14">
    <source>
        <dbReference type="Proteomes" id="UP000260828"/>
    </source>
</evidence>
<dbReference type="Pfam" id="PF03062">
    <property type="entry name" value="MBOAT"/>
    <property type="match status" value="1"/>
</dbReference>
<reference evidence="11 13" key="1">
    <citation type="submission" date="2015-09" db="EMBL/GenBank/DDBJ databases">
        <authorList>
            <consortium name="Pathogen Informatics"/>
        </authorList>
    </citation>
    <scope>NUCLEOTIDE SEQUENCE [LARGE SCALE GENOMIC DNA]</scope>
    <source>
        <strain evidence="11 13">2789STDY5834939</strain>
    </source>
</reference>
<feature type="transmembrane region" description="Helical" evidence="10">
    <location>
        <begin position="30"/>
        <end position="53"/>
    </location>
</feature>
<evidence type="ECO:0000256" key="4">
    <source>
        <dbReference type="ARBA" id="ARBA00022679"/>
    </source>
</evidence>
<dbReference type="RefSeq" id="WP_006874052.1">
    <property type="nucleotide sequence ID" value="NZ_CP102255.1"/>
</dbReference>
<dbReference type="PANTHER" id="PTHR13285:SF23">
    <property type="entry name" value="TEICHOIC ACID D-ALANYLTRANSFERASE"/>
    <property type="match status" value="1"/>
</dbReference>
<reference evidence="12 14" key="2">
    <citation type="submission" date="2018-08" db="EMBL/GenBank/DDBJ databases">
        <title>A genome reference for cultivated species of the human gut microbiota.</title>
        <authorList>
            <person name="Zou Y."/>
            <person name="Xue W."/>
            <person name="Luo G."/>
        </authorList>
    </citation>
    <scope>NUCLEOTIDE SEQUENCE [LARGE SCALE GENOMIC DNA]</scope>
    <source>
        <strain evidence="12 14">TF05-12AC</strain>
    </source>
</reference>
<accession>A0A174QC77</accession>
<dbReference type="GO" id="GO:0016746">
    <property type="term" value="F:acyltransferase activity"/>
    <property type="evidence" value="ECO:0007669"/>
    <property type="project" value="UniProtKB-KW"/>
</dbReference>
<feature type="transmembrane region" description="Helical" evidence="10">
    <location>
        <begin position="307"/>
        <end position="336"/>
    </location>
</feature>
<evidence type="ECO:0000256" key="2">
    <source>
        <dbReference type="ARBA" id="ARBA00010323"/>
    </source>
</evidence>
<evidence type="ECO:0000256" key="5">
    <source>
        <dbReference type="ARBA" id="ARBA00022692"/>
    </source>
</evidence>